<proteinExistence type="predicted"/>
<protein>
    <submittedName>
        <fullName evidence="2">Uncharacterized protein</fullName>
    </submittedName>
</protein>
<dbReference type="HOGENOM" id="CLU_1402269_0_0_1"/>
<accession>M2PL84</accession>
<dbReference type="AlphaFoldDB" id="M2PL84"/>
<feature type="region of interest" description="Disordered" evidence="1">
    <location>
        <begin position="120"/>
        <end position="194"/>
    </location>
</feature>
<keyword evidence="3" id="KW-1185">Reference proteome</keyword>
<feature type="region of interest" description="Disordered" evidence="1">
    <location>
        <begin position="1"/>
        <end position="61"/>
    </location>
</feature>
<dbReference type="OrthoDB" id="10646993at2759"/>
<evidence type="ECO:0000313" key="3">
    <source>
        <dbReference type="Proteomes" id="UP000016930"/>
    </source>
</evidence>
<organism evidence="2 3">
    <name type="scientific">Ceriporiopsis subvermispora (strain B)</name>
    <name type="common">White-rot fungus</name>
    <name type="synonym">Gelatoporia subvermispora</name>
    <dbReference type="NCBI Taxonomy" id="914234"/>
    <lineage>
        <taxon>Eukaryota</taxon>
        <taxon>Fungi</taxon>
        <taxon>Dikarya</taxon>
        <taxon>Basidiomycota</taxon>
        <taxon>Agaricomycotina</taxon>
        <taxon>Agaricomycetes</taxon>
        <taxon>Polyporales</taxon>
        <taxon>Gelatoporiaceae</taxon>
        <taxon>Gelatoporia</taxon>
    </lineage>
</organism>
<evidence type="ECO:0000313" key="2">
    <source>
        <dbReference type="EMBL" id="EMD37074.1"/>
    </source>
</evidence>
<sequence>MSTYAYTSPSGSKHAQYYPSPPHTSGPLPHYTGTSYPTSPSQLPPIPPNWQPSTPWMAPVPLPTLPEDQQLAHYHTQLSACKGDPTAYKRAQRDIQHLEAQLAERANAQQAIIHDAHTRARIPEKSTTPAAETQRHYSASHSHRHAAHALPSPPPSPHRPHVPLRAYDQSSAARQAVLGGSVYPGYSSSSSRQR</sequence>
<evidence type="ECO:0000256" key="1">
    <source>
        <dbReference type="SAM" id="MobiDB-lite"/>
    </source>
</evidence>
<name>M2PL84_CERS8</name>
<feature type="compositionally biased region" description="Polar residues" evidence="1">
    <location>
        <begin position="1"/>
        <end position="13"/>
    </location>
</feature>
<reference evidence="2 3" key="1">
    <citation type="journal article" date="2012" name="Proc. Natl. Acad. Sci. U.S.A.">
        <title>Comparative genomics of Ceriporiopsis subvermispora and Phanerochaete chrysosporium provide insight into selective ligninolysis.</title>
        <authorList>
            <person name="Fernandez-Fueyo E."/>
            <person name="Ruiz-Duenas F.J."/>
            <person name="Ferreira P."/>
            <person name="Floudas D."/>
            <person name="Hibbett D.S."/>
            <person name="Canessa P."/>
            <person name="Larrondo L.F."/>
            <person name="James T.Y."/>
            <person name="Seelenfreund D."/>
            <person name="Lobos S."/>
            <person name="Polanco R."/>
            <person name="Tello M."/>
            <person name="Honda Y."/>
            <person name="Watanabe T."/>
            <person name="Watanabe T."/>
            <person name="Ryu J.S."/>
            <person name="Kubicek C.P."/>
            <person name="Schmoll M."/>
            <person name="Gaskell J."/>
            <person name="Hammel K.E."/>
            <person name="St John F.J."/>
            <person name="Vanden Wymelenberg A."/>
            <person name="Sabat G."/>
            <person name="Splinter BonDurant S."/>
            <person name="Syed K."/>
            <person name="Yadav J.S."/>
            <person name="Doddapaneni H."/>
            <person name="Subramanian V."/>
            <person name="Lavin J.L."/>
            <person name="Oguiza J.A."/>
            <person name="Perez G."/>
            <person name="Pisabarro A.G."/>
            <person name="Ramirez L."/>
            <person name="Santoyo F."/>
            <person name="Master E."/>
            <person name="Coutinho P.M."/>
            <person name="Henrissat B."/>
            <person name="Lombard V."/>
            <person name="Magnuson J.K."/>
            <person name="Kuees U."/>
            <person name="Hori C."/>
            <person name="Igarashi K."/>
            <person name="Samejima M."/>
            <person name="Held B.W."/>
            <person name="Barry K.W."/>
            <person name="LaButti K.M."/>
            <person name="Lapidus A."/>
            <person name="Lindquist E.A."/>
            <person name="Lucas S.M."/>
            <person name="Riley R."/>
            <person name="Salamov A.A."/>
            <person name="Hoffmeister D."/>
            <person name="Schwenk D."/>
            <person name="Hadar Y."/>
            <person name="Yarden O."/>
            <person name="de Vries R.P."/>
            <person name="Wiebenga A."/>
            <person name="Stenlid J."/>
            <person name="Eastwood D."/>
            <person name="Grigoriev I.V."/>
            <person name="Berka R.M."/>
            <person name="Blanchette R.A."/>
            <person name="Kersten P."/>
            <person name="Martinez A.T."/>
            <person name="Vicuna R."/>
            <person name="Cullen D."/>
        </authorList>
    </citation>
    <scope>NUCLEOTIDE SEQUENCE [LARGE SCALE GENOMIC DNA]</scope>
    <source>
        <strain evidence="2 3">B</strain>
    </source>
</reference>
<dbReference type="Proteomes" id="UP000016930">
    <property type="component" value="Unassembled WGS sequence"/>
</dbReference>
<dbReference type="EMBL" id="KB445797">
    <property type="protein sequence ID" value="EMD37074.1"/>
    <property type="molecule type" value="Genomic_DNA"/>
</dbReference>
<gene>
    <name evidence="2" type="ORF">CERSUDRAFT_114970</name>
</gene>